<sequence length="150" mass="16760">MNEFEKRAGTNLIQHQIIDKLRNCDSADSVIEVLQEQAQAFRNFRGDDGKLMTWLKQTVDVLYSLSTSEVLGGAIGLVCLPSWHTQTQRDTFFSIALPSSKGNIRWTCERMSGVDINSRDDIGQTPIQVVARNEQVASGQMLLTNGAKRM</sequence>
<dbReference type="AlphaFoldDB" id="A0A9P5N522"/>
<comment type="caution">
    <text evidence="1">The sequence shown here is derived from an EMBL/GenBank/DDBJ whole genome shotgun (WGS) entry which is preliminary data.</text>
</comment>
<reference evidence="1" key="1">
    <citation type="submission" date="2019-10" db="EMBL/GenBank/DDBJ databases">
        <authorList>
            <consortium name="DOE Joint Genome Institute"/>
            <person name="Kuo A."/>
            <person name="Miyauchi S."/>
            <person name="Kiss E."/>
            <person name="Drula E."/>
            <person name="Kohler A."/>
            <person name="Sanchez-Garcia M."/>
            <person name="Andreopoulos B."/>
            <person name="Barry K.W."/>
            <person name="Bonito G."/>
            <person name="Buee M."/>
            <person name="Carver A."/>
            <person name="Chen C."/>
            <person name="Cichocki N."/>
            <person name="Clum A."/>
            <person name="Culley D."/>
            <person name="Crous P.W."/>
            <person name="Fauchery L."/>
            <person name="Girlanda M."/>
            <person name="Hayes R."/>
            <person name="Keri Z."/>
            <person name="LaButti K."/>
            <person name="Lipzen A."/>
            <person name="Lombard V."/>
            <person name="Magnuson J."/>
            <person name="Maillard F."/>
            <person name="Morin E."/>
            <person name="Murat C."/>
            <person name="Nolan M."/>
            <person name="Ohm R."/>
            <person name="Pangilinan J."/>
            <person name="Pereira M."/>
            <person name="Perotto S."/>
            <person name="Peter M."/>
            <person name="Riley R."/>
            <person name="Sitrit Y."/>
            <person name="Stielow B."/>
            <person name="Szollosi G."/>
            <person name="Zifcakova L."/>
            <person name="Stursova M."/>
            <person name="Spatafora J.W."/>
            <person name="Tedersoo L."/>
            <person name="Vaario L.-M."/>
            <person name="Yamada A."/>
            <person name="Yan M."/>
            <person name="Wang P."/>
            <person name="Xu J."/>
            <person name="Bruns T."/>
            <person name="Baldrian P."/>
            <person name="Vilgalys R."/>
            <person name="Henrissat B."/>
            <person name="Grigoriev I.V."/>
            <person name="Hibbett D."/>
            <person name="Nagy L.G."/>
            <person name="Martin F.M."/>
        </authorList>
    </citation>
    <scope>NUCLEOTIDE SEQUENCE</scope>
    <source>
        <strain evidence="1">Prilba</strain>
    </source>
</reference>
<organism evidence="1 2">
    <name type="scientific">Russula ochroleuca</name>
    <dbReference type="NCBI Taxonomy" id="152965"/>
    <lineage>
        <taxon>Eukaryota</taxon>
        <taxon>Fungi</taxon>
        <taxon>Dikarya</taxon>
        <taxon>Basidiomycota</taxon>
        <taxon>Agaricomycotina</taxon>
        <taxon>Agaricomycetes</taxon>
        <taxon>Russulales</taxon>
        <taxon>Russulaceae</taxon>
        <taxon>Russula</taxon>
    </lineage>
</organism>
<accession>A0A9P5N522</accession>
<reference evidence="1" key="2">
    <citation type="journal article" date="2020" name="Nat. Commun.">
        <title>Large-scale genome sequencing of mycorrhizal fungi provides insights into the early evolution of symbiotic traits.</title>
        <authorList>
            <person name="Miyauchi S."/>
            <person name="Kiss E."/>
            <person name="Kuo A."/>
            <person name="Drula E."/>
            <person name="Kohler A."/>
            <person name="Sanchez-Garcia M."/>
            <person name="Morin E."/>
            <person name="Andreopoulos B."/>
            <person name="Barry K.W."/>
            <person name="Bonito G."/>
            <person name="Buee M."/>
            <person name="Carver A."/>
            <person name="Chen C."/>
            <person name="Cichocki N."/>
            <person name="Clum A."/>
            <person name="Culley D."/>
            <person name="Crous P.W."/>
            <person name="Fauchery L."/>
            <person name="Girlanda M."/>
            <person name="Hayes R.D."/>
            <person name="Keri Z."/>
            <person name="LaButti K."/>
            <person name="Lipzen A."/>
            <person name="Lombard V."/>
            <person name="Magnuson J."/>
            <person name="Maillard F."/>
            <person name="Murat C."/>
            <person name="Nolan M."/>
            <person name="Ohm R.A."/>
            <person name="Pangilinan J."/>
            <person name="Pereira M.F."/>
            <person name="Perotto S."/>
            <person name="Peter M."/>
            <person name="Pfister S."/>
            <person name="Riley R."/>
            <person name="Sitrit Y."/>
            <person name="Stielow J.B."/>
            <person name="Szollosi G."/>
            <person name="Zifcakova L."/>
            <person name="Stursova M."/>
            <person name="Spatafora J.W."/>
            <person name="Tedersoo L."/>
            <person name="Vaario L.M."/>
            <person name="Yamada A."/>
            <person name="Yan M."/>
            <person name="Wang P."/>
            <person name="Xu J."/>
            <person name="Bruns T."/>
            <person name="Baldrian P."/>
            <person name="Vilgalys R."/>
            <person name="Dunand C."/>
            <person name="Henrissat B."/>
            <person name="Grigoriev I.V."/>
            <person name="Hibbett D."/>
            <person name="Nagy L.G."/>
            <person name="Martin F.M."/>
        </authorList>
    </citation>
    <scope>NUCLEOTIDE SEQUENCE</scope>
    <source>
        <strain evidence="1">Prilba</strain>
    </source>
</reference>
<keyword evidence="2" id="KW-1185">Reference proteome</keyword>
<dbReference type="Proteomes" id="UP000759537">
    <property type="component" value="Unassembled WGS sequence"/>
</dbReference>
<gene>
    <name evidence="1" type="ORF">DFH94DRAFT_3546</name>
</gene>
<dbReference type="EMBL" id="WHVB01000001">
    <property type="protein sequence ID" value="KAF8486835.1"/>
    <property type="molecule type" value="Genomic_DNA"/>
</dbReference>
<name>A0A9P5N522_9AGAM</name>
<evidence type="ECO:0000313" key="2">
    <source>
        <dbReference type="Proteomes" id="UP000759537"/>
    </source>
</evidence>
<evidence type="ECO:0000313" key="1">
    <source>
        <dbReference type="EMBL" id="KAF8486835.1"/>
    </source>
</evidence>
<protein>
    <submittedName>
        <fullName evidence="1">Uncharacterized protein</fullName>
    </submittedName>
</protein>
<dbReference type="OrthoDB" id="448455at2759"/>
<proteinExistence type="predicted"/>